<accession>A0A3E2BNG1</accession>
<dbReference type="InterPro" id="IPR013815">
    <property type="entry name" value="ATP_grasp_subdomain_1"/>
</dbReference>
<dbReference type="PANTHER" id="PTHR23132">
    <property type="entry name" value="D-ALANINE--D-ALANINE LIGASE"/>
    <property type="match status" value="1"/>
</dbReference>
<name>A0A3E2BNG1_9BACT</name>
<dbReference type="GO" id="GO:0046872">
    <property type="term" value="F:metal ion binding"/>
    <property type="evidence" value="ECO:0007669"/>
    <property type="project" value="InterPro"/>
</dbReference>
<evidence type="ECO:0000256" key="1">
    <source>
        <dbReference type="ARBA" id="ARBA00010871"/>
    </source>
</evidence>
<dbReference type="EMBL" id="QUAH01000004">
    <property type="protein sequence ID" value="RFT16285.1"/>
    <property type="molecule type" value="Genomic_DNA"/>
</dbReference>
<comment type="similarity">
    <text evidence="1">Belongs to the D-alanine--D-alanine ligase family.</text>
</comment>
<evidence type="ECO:0000256" key="2">
    <source>
        <dbReference type="ARBA" id="ARBA00022598"/>
    </source>
</evidence>
<keyword evidence="4" id="KW-0067">ATP-binding</keyword>
<dbReference type="GO" id="GO:0071555">
    <property type="term" value="P:cell wall organization"/>
    <property type="evidence" value="ECO:0007669"/>
    <property type="project" value="UniProtKB-KW"/>
</dbReference>
<proteinExistence type="inferred from homology"/>
<keyword evidence="3" id="KW-0961">Cell wall biogenesis/degradation</keyword>
<dbReference type="Gene3D" id="3.30.470.20">
    <property type="entry name" value="ATP-grasp fold, B domain"/>
    <property type="match status" value="1"/>
</dbReference>
<keyword evidence="2 6" id="KW-0436">Ligase</keyword>
<dbReference type="SUPFAM" id="SSF52440">
    <property type="entry name" value="PreATP-grasp domain"/>
    <property type="match status" value="1"/>
</dbReference>
<dbReference type="Proteomes" id="UP000257323">
    <property type="component" value="Unassembled WGS sequence"/>
</dbReference>
<sequence>MATDGPKVGVAFNTYEPFIYRPEKVSEDSVARVAEVVCETLVKAGVEATIIPLQRSMFTFLRRLKELNVEVVVNLCEGFFGNPQWEANVAAVMEMLHIPFTGNGSRTLALCQDKHQAKAILSSFNLPVAASQLITSAEEMVDLKFPVIVKPNSEDASIGVHPESVVHDQESLSARVEKIVRTYNQPAIVEEYIDGREFNVAVLEDGEPRALPVSEIDFSKMPEGFPHICSYEAKWYPDHILYKSTPPICPAPIKKELSLKLQDLAVNAFKAMGCRDYARVDFRMNQQGEVFILEVNPNPDISLDAGYARALNAAGIDYADFWKLLIANARKRKEGNVAPNGKS</sequence>
<gene>
    <name evidence="6" type="ORF">OP8BY_1889</name>
</gene>
<dbReference type="Gene3D" id="3.40.50.20">
    <property type="match status" value="1"/>
</dbReference>
<protein>
    <submittedName>
        <fullName evidence="6">D-alanine--D-alanine ligase</fullName>
    </submittedName>
</protein>
<dbReference type="AlphaFoldDB" id="A0A3E2BNG1"/>
<dbReference type="PROSITE" id="PS50975">
    <property type="entry name" value="ATP_GRASP"/>
    <property type="match status" value="1"/>
</dbReference>
<dbReference type="GO" id="GO:0005524">
    <property type="term" value="F:ATP binding"/>
    <property type="evidence" value="ECO:0007669"/>
    <property type="project" value="UniProtKB-UniRule"/>
</dbReference>
<keyword evidence="4" id="KW-0547">Nucleotide-binding</keyword>
<dbReference type="SUPFAM" id="SSF56059">
    <property type="entry name" value="Glutathione synthetase ATP-binding domain-like"/>
    <property type="match status" value="1"/>
</dbReference>
<evidence type="ECO:0000313" key="6">
    <source>
        <dbReference type="EMBL" id="RFT16285.1"/>
    </source>
</evidence>
<evidence type="ECO:0000256" key="4">
    <source>
        <dbReference type="PROSITE-ProRule" id="PRU00409"/>
    </source>
</evidence>
<feature type="domain" description="ATP-grasp" evidence="5">
    <location>
        <begin position="118"/>
        <end position="327"/>
    </location>
</feature>
<dbReference type="PANTHER" id="PTHR23132:SF23">
    <property type="entry name" value="D-ALANINE--D-ALANINE LIGASE B"/>
    <property type="match status" value="1"/>
</dbReference>
<evidence type="ECO:0000313" key="7">
    <source>
        <dbReference type="Proteomes" id="UP000257323"/>
    </source>
</evidence>
<evidence type="ECO:0000256" key="3">
    <source>
        <dbReference type="ARBA" id="ARBA00023316"/>
    </source>
</evidence>
<organism evidence="6 7">
    <name type="scientific">Candidatus Saccharicenans subterraneus</name>
    <dbReference type="NCBI Taxonomy" id="2508984"/>
    <lineage>
        <taxon>Bacteria</taxon>
        <taxon>Candidatus Aminicenantota</taxon>
        <taxon>Candidatus Aminicenantia</taxon>
        <taxon>Candidatus Aminicenantales</taxon>
        <taxon>Candidatus Saccharicenantaceae</taxon>
        <taxon>Candidatus Saccharicenans</taxon>
    </lineage>
</organism>
<dbReference type="Gene3D" id="3.30.1490.20">
    <property type="entry name" value="ATP-grasp fold, A domain"/>
    <property type="match status" value="1"/>
</dbReference>
<dbReference type="Pfam" id="PF07478">
    <property type="entry name" value="Dala_Dala_lig_C"/>
    <property type="match status" value="1"/>
</dbReference>
<dbReference type="InterPro" id="IPR016185">
    <property type="entry name" value="PreATP-grasp_dom_sf"/>
</dbReference>
<dbReference type="GO" id="GO:0008716">
    <property type="term" value="F:D-alanine-D-alanine ligase activity"/>
    <property type="evidence" value="ECO:0007669"/>
    <property type="project" value="InterPro"/>
</dbReference>
<dbReference type="InterPro" id="IPR011095">
    <property type="entry name" value="Dala_Dala_lig_C"/>
</dbReference>
<comment type="caution">
    <text evidence="6">The sequence shown here is derived from an EMBL/GenBank/DDBJ whole genome shotgun (WGS) entry which is preliminary data.</text>
</comment>
<evidence type="ECO:0000259" key="5">
    <source>
        <dbReference type="PROSITE" id="PS50975"/>
    </source>
</evidence>
<reference evidence="6 7" key="1">
    <citation type="submission" date="2018-08" db="EMBL/GenBank/DDBJ databases">
        <title>Genome analysis of the thermophilic bacterium of the candidate phylum Aminicenantes from deep subsurface aquifer revealed its physiology and ecological role.</title>
        <authorList>
            <person name="Kadnikov V.V."/>
            <person name="Mardanov A.V."/>
            <person name="Beletsky A.V."/>
            <person name="Karnachuk O.V."/>
            <person name="Ravin N.V."/>
        </authorList>
    </citation>
    <scope>NUCLEOTIDE SEQUENCE [LARGE SCALE GENOMIC DNA]</scope>
    <source>
        <strain evidence="6">BY38</strain>
    </source>
</reference>
<dbReference type="InterPro" id="IPR011761">
    <property type="entry name" value="ATP-grasp"/>
</dbReference>